<feature type="compositionally biased region" description="Basic residues" evidence="1">
    <location>
        <begin position="1"/>
        <end position="11"/>
    </location>
</feature>
<keyword evidence="2" id="KW-1133">Transmembrane helix</keyword>
<evidence type="ECO:0000313" key="4">
    <source>
        <dbReference type="Proteomes" id="UP001176059"/>
    </source>
</evidence>
<sequence>MALRDRFKRTLRTQDINEDPNPESSNTNSPASESNDPVKLELWNKKHSLQKEVDQLKRKHESSVLATRKFLFPLGVLLGILLAFAFVQPSDIQDMHAQLTLLMDQYDLTLPQLPDFDFSRFETEWNKLRSNIPELWKFNRDGREFQVGERMKARGLSAEYPVVLIPGVISTGLESWSTSPEYRPFFREKLWGGLNMLSQVTFNRDKWIAAMMLDPVTGLDPPDAKIRAAEGIDAASSFIQGYWIWSKIVENLAVVNYDTNNLHLAPYDWRLSYWNLEERDGYFSKLKTTIEGFKRRQKRKTVVAAHSMGANYFLKWVESPKHGGGGPDWVENHIEAYISIAGTHLGVAKAMAAFLSGEMKDTVQMNPAGSYVLERFFSRAERRKLFLSWAGSASMWIKGGDAIWGNSTFAPDDPSEDFDHEIDANDVKKRRSGHTHGELISFRHVPVSTPRQEGETDPQTNFRLLNEDNGAGVKNMTSEMAGEWILEHTPSSFQKMMATNYSFGMERDEEALNRNDLDHTKWTNPLEVKLPNAPSMKMFCVYGHGKETERSYWYTRGDYEYDETAADGIAPLCRDPNPGSNQTGTCAGLSPRNQLDMPLLRRSWIDADYTDATANPKVRNGVKMGEGDGTVSLISLGAMCVEGWKRRRWNPAGINVTVVEVNILFPLAIFITPLLSASVILFRVSDLHHLQLPHRPVPSMPRGGANTSDHVDVLGSTALNEIIVKVATGAGHEVEEMFVSNIKAYARRIEWD</sequence>
<name>A0AA38JST5_9AGAR</name>
<reference evidence="3" key="2">
    <citation type="journal article" date="2023" name="Proc. Natl. Acad. Sci. U.S.A.">
        <title>A global phylogenomic analysis of the shiitake genus Lentinula.</title>
        <authorList>
            <person name="Sierra-Patev S."/>
            <person name="Min B."/>
            <person name="Naranjo-Ortiz M."/>
            <person name="Looney B."/>
            <person name="Konkel Z."/>
            <person name="Slot J.C."/>
            <person name="Sakamoto Y."/>
            <person name="Steenwyk J.L."/>
            <person name="Rokas A."/>
            <person name="Carro J."/>
            <person name="Camarero S."/>
            <person name="Ferreira P."/>
            <person name="Molpeceres G."/>
            <person name="Ruiz-Duenas F.J."/>
            <person name="Serrano A."/>
            <person name="Henrissat B."/>
            <person name="Drula E."/>
            <person name="Hughes K.W."/>
            <person name="Mata J.L."/>
            <person name="Ishikawa N.K."/>
            <person name="Vargas-Isla R."/>
            <person name="Ushijima S."/>
            <person name="Smith C.A."/>
            <person name="Donoghue J."/>
            <person name="Ahrendt S."/>
            <person name="Andreopoulos W."/>
            <person name="He G."/>
            <person name="LaButti K."/>
            <person name="Lipzen A."/>
            <person name="Ng V."/>
            <person name="Riley R."/>
            <person name="Sandor L."/>
            <person name="Barry K."/>
            <person name="Martinez A.T."/>
            <person name="Xiao Y."/>
            <person name="Gibbons J.G."/>
            <person name="Terashima K."/>
            <person name="Grigoriev I.V."/>
            <person name="Hibbett D."/>
        </authorList>
    </citation>
    <scope>NUCLEOTIDE SEQUENCE</scope>
    <source>
        <strain evidence="3">ET3784</strain>
    </source>
</reference>
<feature type="compositionally biased region" description="Polar residues" evidence="1">
    <location>
        <begin position="22"/>
        <end position="35"/>
    </location>
</feature>
<keyword evidence="4" id="KW-1185">Reference proteome</keyword>
<protein>
    <submittedName>
        <fullName evidence="3">Phospholipid:diacylglycerol acyltransferase</fullName>
    </submittedName>
</protein>
<feature type="transmembrane region" description="Helical" evidence="2">
    <location>
        <begin position="70"/>
        <end position="87"/>
    </location>
</feature>
<organism evidence="3 4">
    <name type="scientific">Lentinula guzmanii</name>
    <dbReference type="NCBI Taxonomy" id="2804957"/>
    <lineage>
        <taxon>Eukaryota</taxon>
        <taxon>Fungi</taxon>
        <taxon>Dikarya</taxon>
        <taxon>Basidiomycota</taxon>
        <taxon>Agaricomycotina</taxon>
        <taxon>Agaricomycetes</taxon>
        <taxon>Agaricomycetidae</taxon>
        <taxon>Agaricales</taxon>
        <taxon>Marasmiineae</taxon>
        <taxon>Omphalotaceae</taxon>
        <taxon>Lentinula</taxon>
    </lineage>
</organism>
<evidence type="ECO:0000256" key="2">
    <source>
        <dbReference type="SAM" id="Phobius"/>
    </source>
</evidence>
<keyword evidence="2" id="KW-0472">Membrane</keyword>
<accession>A0AA38JST5</accession>
<dbReference type="Pfam" id="PF02450">
    <property type="entry name" value="LCAT"/>
    <property type="match status" value="1"/>
</dbReference>
<proteinExistence type="predicted"/>
<dbReference type="Proteomes" id="UP001176059">
    <property type="component" value="Unassembled WGS sequence"/>
</dbReference>
<dbReference type="AlphaFoldDB" id="A0AA38JST5"/>
<dbReference type="GO" id="GO:0008374">
    <property type="term" value="F:O-acyltransferase activity"/>
    <property type="evidence" value="ECO:0007669"/>
    <property type="project" value="InterPro"/>
</dbReference>
<reference evidence="3" key="1">
    <citation type="submission" date="2022-08" db="EMBL/GenBank/DDBJ databases">
        <authorList>
            <consortium name="DOE Joint Genome Institute"/>
            <person name="Min B."/>
            <person name="Sierra-Patev S."/>
            <person name="Naranjo-Ortiz M."/>
            <person name="Looney B."/>
            <person name="Konkel Z."/>
            <person name="Slot J.C."/>
            <person name="Sakamoto Y."/>
            <person name="Steenwyk J.L."/>
            <person name="Rokas A."/>
            <person name="Carro J."/>
            <person name="Camarero S."/>
            <person name="Ferreira P."/>
            <person name="Molpeceres G."/>
            <person name="Ruiz-duenas F.J."/>
            <person name="Serrano A."/>
            <person name="Henrissat B."/>
            <person name="Drula E."/>
            <person name="Hughes K.W."/>
            <person name="Mata J.L."/>
            <person name="Ishikawa N.K."/>
            <person name="Vargas-Isla R."/>
            <person name="Ushijima S."/>
            <person name="Smith C.A."/>
            <person name="Ahrendt S."/>
            <person name="Andreopoulos W."/>
            <person name="He G."/>
            <person name="LaButti K."/>
            <person name="Lipzen A."/>
            <person name="Ng V."/>
            <person name="Riley R."/>
            <person name="Sandor L."/>
            <person name="Barry K."/>
            <person name="Martinez A.T."/>
            <person name="Xiao Y."/>
            <person name="Gibbons J.G."/>
            <person name="Terashima K."/>
            <person name="Hibbett D.S."/>
            <person name="Grigoriev I.V."/>
        </authorList>
    </citation>
    <scope>NUCLEOTIDE SEQUENCE</scope>
    <source>
        <strain evidence="3">ET3784</strain>
    </source>
</reference>
<dbReference type="InterPro" id="IPR029058">
    <property type="entry name" value="AB_hydrolase_fold"/>
</dbReference>
<dbReference type="Gene3D" id="3.40.50.1820">
    <property type="entry name" value="alpha/beta hydrolase"/>
    <property type="match status" value="1"/>
</dbReference>
<evidence type="ECO:0000313" key="3">
    <source>
        <dbReference type="EMBL" id="KAJ3737599.1"/>
    </source>
</evidence>
<keyword evidence="2" id="KW-0812">Transmembrane</keyword>
<dbReference type="SUPFAM" id="SSF53474">
    <property type="entry name" value="alpha/beta-Hydrolases"/>
    <property type="match status" value="1"/>
</dbReference>
<dbReference type="GO" id="GO:0006629">
    <property type="term" value="P:lipid metabolic process"/>
    <property type="evidence" value="ECO:0007669"/>
    <property type="project" value="InterPro"/>
</dbReference>
<keyword evidence="3" id="KW-0012">Acyltransferase</keyword>
<gene>
    <name evidence="3" type="ORF">DFJ43DRAFT_1045405</name>
</gene>
<dbReference type="InterPro" id="IPR003386">
    <property type="entry name" value="LACT/PDAT_acylTrfase"/>
</dbReference>
<dbReference type="PANTHER" id="PTHR11440">
    <property type="entry name" value="LECITHIN-CHOLESTEROL ACYLTRANSFERASE-RELATED"/>
    <property type="match status" value="1"/>
</dbReference>
<dbReference type="EMBL" id="JANVFO010000001">
    <property type="protein sequence ID" value="KAJ3737599.1"/>
    <property type="molecule type" value="Genomic_DNA"/>
</dbReference>
<feature type="region of interest" description="Disordered" evidence="1">
    <location>
        <begin position="1"/>
        <end position="37"/>
    </location>
</feature>
<evidence type="ECO:0000256" key="1">
    <source>
        <dbReference type="SAM" id="MobiDB-lite"/>
    </source>
</evidence>
<keyword evidence="3" id="KW-0808">Transferase</keyword>
<comment type="caution">
    <text evidence="3">The sequence shown here is derived from an EMBL/GenBank/DDBJ whole genome shotgun (WGS) entry which is preliminary data.</text>
</comment>